<gene>
    <name evidence="1" type="ORF">TcarDRAFT_1290</name>
</gene>
<keyword evidence="2" id="KW-1185">Reference proteome</keyword>
<dbReference type="EMBL" id="AAWL01000009">
    <property type="protein sequence ID" value="EAX47555.1"/>
    <property type="molecule type" value="Genomic_DNA"/>
</dbReference>
<name>A1HR58_9FIRM</name>
<proteinExistence type="predicted"/>
<evidence type="ECO:0000313" key="1">
    <source>
        <dbReference type="EMBL" id="EAX47555.1"/>
    </source>
</evidence>
<dbReference type="RefSeq" id="WP_007289506.1">
    <property type="nucleotide sequence ID" value="NZ_AAWL01000009.1"/>
</dbReference>
<dbReference type="AlphaFoldDB" id="A1HR58"/>
<reference evidence="1 2" key="1">
    <citation type="submission" date="2007-01" db="EMBL/GenBank/DDBJ databases">
        <title>Annotation of the draft genome assembly of Thermosinus carboxydivorans Nor1.</title>
        <authorList>
            <consortium name="US DOE Joint Genome Institute (JGI-ORNL)"/>
            <person name="Larimer F."/>
            <person name="Land M."/>
            <person name="Hauser L."/>
        </authorList>
    </citation>
    <scope>NUCLEOTIDE SEQUENCE [LARGE SCALE GENOMIC DNA]</scope>
    <source>
        <strain evidence="1 2">Nor1</strain>
    </source>
</reference>
<organism evidence="1 2">
    <name type="scientific">Thermosinus carboxydivorans Nor1</name>
    <dbReference type="NCBI Taxonomy" id="401526"/>
    <lineage>
        <taxon>Bacteria</taxon>
        <taxon>Bacillati</taxon>
        <taxon>Bacillota</taxon>
        <taxon>Negativicutes</taxon>
        <taxon>Selenomonadales</taxon>
        <taxon>Sporomusaceae</taxon>
        <taxon>Thermosinus</taxon>
    </lineage>
</organism>
<protein>
    <submittedName>
        <fullName evidence="1">Uncharacterized protein</fullName>
    </submittedName>
</protein>
<accession>A1HR58</accession>
<sequence>MDEMISDFLRRSRSRYTPEHIKQSLRDNLSIVTEDGFICFNIVQDECYILFCYVRPGKDVTPFKLAVEAYAKAHGCRWIKFLTHREKAFARKFKDYHPTARLFEKELR</sequence>
<reference evidence="1 2" key="2">
    <citation type="submission" date="2007-01" db="EMBL/GenBank/DDBJ databases">
        <title>Sequencing of the draft genome and assembly of Thermosinus carboxydivorans Nor1.</title>
        <authorList>
            <consortium name="US DOE Joint Genome Institute (JGI-PGF)"/>
            <person name="Copeland A."/>
            <person name="Lucas S."/>
            <person name="Lapidus A."/>
            <person name="Barry K."/>
            <person name="Glavina del Rio T."/>
            <person name="Dalin E."/>
            <person name="Tice H."/>
            <person name="Bruce D."/>
            <person name="Pitluck S."/>
            <person name="Richardson P."/>
        </authorList>
    </citation>
    <scope>NUCLEOTIDE SEQUENCE [LARGE SCALE GENOMIC DNA]</scope>
    <source>
        <strain evidence="1 2">Nor1</strain>
    </source>
</reference>
<evidence type="ECO:0000313" key="2">
    <source>
        <dbReference type="Proteomes" id="UP000005139"/>
    </source>
</evidence>
<comment type="caution">
    <text evidence="1">The sequence shown here is derived from an EMBL/GenBank/DDBJ whole genome shotgun (WGS) entry which is preliminary data.</text>
</comment>
<dbReference type="Proteomes" id="UP000005139">
    <property type="component" value="Unassembled WGS sequence"/>
</dbReference>